<evidence type="ECO:0000313" key="2">
    <source>
        <dbReference type="Proteomes" id="UP000562395"/>
    </source>
</evidence>
<dbReference type="AlphaFoldDB" id="A0A7W6EVD5"/>
<organism evidence="1 2">
    <name type="scientific">Novosphingobium hassiacum</name>
    <dbReference type="NCBI Taxonomy" id="173676"/>
    <lineage>
        <taxon>Bacteria</taxon>
        <taxon>Pseudomonadati</taxon>
        <taxon>Pseudomonadota</taxon>
        <taxon>Alphaproteobacteria</taxon>
        <taxon>Sphingomonadales</taxon>
        <taxon>Sphingomonadaceae</taxon>
        <taxon>Novosphingobium</taxon>
    </lineage>
</organism>
<proteinExistence type="predicted"/>
<comment type="caution">
    <text evidence="1">The sequence shown here is derived from an EMBL/GenBank/DDBJ whole genome shotgun (WGS) entry which is preliminary data.</text>
</comment>
<gene>
    <name evidence="1" type="ORF">GGQ88_001302</name>
</gene>
<name>A0A7W6EVD5_9SPHN</name>
<dbReference type="RefSeq" id="WP_183612292.1">
    <property type="nucleotide sequence ID" value="NZ_JACICY010000002.1"/>
</dbReference>
<evidence type="ECO:0008006" key="3">
    <source>
        <dbReference type="Google" id="ProtNLM"/>
    </source>
</evidence>
<protein>
    <recommendedName>
        <fullName evidence="3">DUF4071 domain-containing protein</fullName>
    </recommendedName>
</protein>
<dbReference type="EMBL" id="JACICY010000002">
    <property type="protein sequence ID" value="MBB3860041.1"/>
    <property type="molecule type" value="Genomic_DNA"/>
</dbReference>
<accession>A0A7W6EVD5</accession>
<reference evidence="1 2" key="1">
    <citation type="submission" date="2020-08" db="EMBL/GenBank/DDBJ databases">
        <title>Genomic Encyclopedia of Type Strains, Phase IV (KMG-IV): sequencing the most valuable type-strain genomes for metagenomic binning, comparative biology and taxonomic classification.</title>
        <authorList>
            <person name="Goeker M."/>
        </authorList>
    </citation>
    <scope>NUCLEOTIDE SEQUENCE [LARGE SCALE GENOMIC DNA]</scope>
    <source>
        <strain evidence="1 2">DSM 14552</strain>
    </source>
</reference>
<keyword evidence="2" id="KW-1185">Reference proteome</keyword>
<evidence type="ECO:0000313" key="1">
    <source>
        <dbReference type="EMBL" id="MBB3860041.1"/>
    </source>
</evidence>
<dbReference type="Proteomes" id="UP000562395">
    <property type="component" value="Unassembled WGS sequence"/>
</dbReference>
<sequence>MTLLAGLPAIITAARAGAIGYAERLFRDGGYDRLSDDPAALAVHARLLKDRALCLPPVEREAGFAQAAAAYARADALGPQLYTRLNVATLTLLAGDRARAAVLAGELLAWLGGAQPLHETPFLIAAAKAEAHLLRGDGQAAQAALARAIAQAPRAFEDHASTLRQLRMICEATGSDDRWLDAFRPPAAMHYAGHLGVGAKADGALIERIDDMLAASHVGFAFGALAAGADLTIAERVLESGGELHVVLPLREDAFVAQSVRPYGADWEARFLACRDAAASWTETARDTGAYEPLASHLAADVAMGSAVRHSRSLGSEAMQLVIVDDAPGPLGAGIHTARDVERWASTGRATQVLRAPRAAPVVASGARTALEGRADRRLAAMLQIEFAGLADLDEAGLADAVADVLLPFRTALADLAAKPEVVLPCGNSRIMAFTDPESAYAFARAALLIPTGQFGLTIAGHYGLAHWLSDPEALIGRPVDQLGAIAAVAFPGTITVSEAFASALFLAAGDEVYAEPLGEVGELRIHALRRVAPGLA</sequence>